<protein>
    <submittedName>
        <fullName evidence="1">Uncharacterized protein</fullName>
    </submittedName>
</protein>
<dbReference type="Pfam" id="PF18744">
    <property type="entry name" value="SNAD1"/>
    <property type="match status" value="1"/>
</dbReference>
<name>A0AAV2LKZ4_KNICA</name>
<evidence type="ECO:0000313" key="1">
    <source>
        <dbReference type="EMBL" id="CAL1602579.1"/>
    </source>
</evidence>
<gene>
    <name evidence="1" type="ORF">KC01_LOCUS30335</name>
</gene>
<organism evidence="1 2">
    <name type="scientific">Knipowitschia caucasica</name>
    <name type="common">Caucasian dwarf goby</name>
    <name type="synonym">Pomatoschistus caucasicus</name>
    <dbReference type="NCBI Taxonomy" id="637954"/>
    <lineage>
        <taxon>Eukaryota</taxon>
        <taxon>Metazoa</taxon>
        <taxon>Chordata</taxon>
        <taxon>Craniata</taxon>
        <taxon>Vertebrata</taxon>
        <taxon>Euteleostomi</taxon>
        <taxon>Actinopterygii</taxon>
        <taxon>Neopterygii</taxon>
        <taxon>Teleostei</taxon>
        <taxon>Neoteleostei</taxon>
        <taxon>Acanthomorphata</taxon>
        <taxon>Gobiaria</taxon>
        <taxon>Gobiiformes</taxon>
        <taxon>Gobioidei</taxon>
        <taxon>Gobiidae</taxon>
        <taxon>Gobiinae</taxon>
        <taxon>Knipowitschia</taxon>
    </lineage>
</organism>
<evidence type="ECO:0000313" key="2">
    <source>
        <dbReference type="Proteomes" id="UP001497482"/>
    </source>
</evidence>
<dbReference type="AlphaFoldDB" id="A0AAV2LKZ4"/>
<dbReference type="Proteomes" id="UP001497482">
    <property type="component" value="Chromosome 3"/>
</dbReference>
<accession>A0AAV2LKZ4</accession>
<sequence length="302" mass="33287">MQPGLTECNPCPDLKDFGTTTQPKMSSWKLLVLVLFLSTQLIDAVVRKEDLARFVNELLNVYMPTIPAGHHFPEGPSVGGGRRTGPTGHLEPPMFSLAISIPQNAFGRHNFSEVIAADPPANVRNAMDRCQVYNGTRVVASTLLKYPDFITRCPNEPITWDYVKQKCPTLQRWGDFEQVDGLRSSDLMLFYTYKSPCSSRCCSSDNTFNIINKLAGSIRRWNNYAVVFSKIFVPGRTSSTGDQLEQDRRTALLNLGNGIGGTANIYRCTRGSSACYSCNAPDGINNDCVRTPRSPSAPPGGH</sequence>
<dbReference type="EMBL" id="OZ035825">
    <property type="protein sequence ID" value="CAL1602579.1"/>
    <property type="molecule type" value="Genomic_DNA"/>
</dbReference>
<dbReference type="InterPro" id="IPR040958">
    <property type="entry name" value="SNAD1"/>
</dbReference>
<proteinExistence type="predicted"/>
<reference evidence="1 2" key="1">
    <citation type="submission" date="2024-04" db="EMBL/GenBank/DDBJ databases">
        <authorList>
            <person name="Waldvogel A.-M."/>
            <person name="Schoenle A."/>
        </authorList>
    </citation>
    <scope>NUCLEOTIDE SEQUENCE [LARGE SCALE GENOMIC DNA]</scope>
</reference>
<keyword evidence="2" id="KW-1185">Reference proteome</keyword>